<reference evidence="5 6" key="1">
    <citation type="submission" date="2021-04" db="EMBL/GenBank/DDBJ databases">
        <title>The genome sequence of type strain Ideonella paludis KCTC 32238.</title>
        <authorList>
            <person name="Liu Y."/>
        </authorList>
    </citation>
    <scope>NUCLEOTIDE SEQUENCE [LARGE SCALE GENOMIC DNA]</scope>
    <source>
        <strain evidence="5 6">KCTC 32238</strain>
    </source>
</reference>
<dbReference type="Pfam" id="PF03588">
    <property type="entry name" value="Leu_Phe_trans"/>
    <property type="match status" value="1"/>
</dbReference>
<dbReference type="SUPFAM" id="SSF55729">
    <property type="entry name" value="Acyl-CoA N-acyltransferases (Nat)"/>
    <property type="match status" value="1"/>
</dbReference>
<dbReference type="Gene3D" id="3.40.630.70">
    <property type="entry name" value="Leucyl/phenylalanyl-tRNA-protein transferase, C-terminal domain"/>
    <property type="match status" value="1"/>
</dbReference>
<sequence length="244" mass="27171">MQLPWLEAHSPFPDTRLALGADSEAPGLLAAGGDLSVGRLVKAYTQGIFPWYSEGQPILWWTPDPRMVLPVAEFKLHRSLRKTLTKFLRAQGCEVRVNTAFERVIQACATTPRDGQHGTWILPEMVQAYIELHQHGVAHSVETWVNGELVGGLYGLNLGQMFFGESMFAHRTDASKIALAGLVALCRQRNIPLIDCQQNTGHLASMGARPIPRAEFERHLSTLVGVRQPQTWAYDPYCWTTLGL</sequence>
<dbReference type="GO" id="GO:0008914">
    <property type="term" value="F:leucyl-tRNA--protein transferase activity"/>
    <property type="evidence" value="ECO:0007669"/>
    <property type="project" value="UniProtKB-EC"/>
</dbReference>
<keyword evidence="2 4" id="KW-0808">Transferase</keyword>
<comment type="catalytic activity">
    <reaction evidence="4">
        <text>N-terminal L-arginyl-[protein] + L-leucyl-tRNA(Leu) = N-terminal L-leucyl-L-arginyl-[protein] + tRNA(Leu) + H(+)</text>
        <dbReference type="Rhea" id="RHEA:50416"/>
        <dbReference type="Rhea" id="RHEA-COMP:9613"/>
        <dbReference type="Rhea" id="RHEA-COMP:9622"/>
        <dbReference type="Rhea" id="RHEA-COMP:12672"/>
        <dbReference type="Rhea" id="RHEA-COMP:12673"/>
        <dbReference type="ChEBI" id="CHEBI:15378"/>
        <dbReference type="ChEBI" id="CHEBI:64719"/>
        <dbReference type="ChEBI" id="CHEBI:78442"/>
        <dbReference type="ChEBI" id="CHEBI:78494"/>
        <dbReference type="ChEBI" id="CHEBI:133044"/>
        <dbReference type="EC" id="2.3.2.6"/>
    </reaction>
</comment>
<keyword evidence="3 4" id="KW-0012">Acyltransferase</keyword>
<accession>A0ABS5DV16</accession>
<dbReference type="EMBL" id="JAGQDG010000002">
    <property type="protein sequence ID" value="MBQ0934966.1"/>
    <property type="molecule type" value="Genomic_DNA"/>
</dbReference>
<comment type="function">
    <text evidence="4">Functions in the N-end rule pathway of protein degradation where it conjugates Leu, Phe and, less efficiently, Met from aminoacyl-tRNAs to the N-termini of proteins containing an N-terminal arginine or lysine.</text>
</comment>
<evidence type="ECO:0000256" key="4">
    <source>
        <dbReference type="HAMAP-Rule" id="MF_00688"/>
    </source>
</evidence>
<organism evidence="5 6">
    <name type="scientific">Ideonella paludis</name>
    <dbReference type="NCBI Taxonomy" id="1233411"/>
    <lineage>
        <taxon>Bacteria</taxon>
        <taxon>Pseudomonadati</taxon>
        <taxon>Pseudomonadota</taxon>
        <taxon>Betaproteobacteria</taxon>
        <taxon>Burkholderiales</taxon>
        <taxon>Sphaerotilaceae</taxon>
        <taxon>Ideonella</taxon>
    </lineage>
</organism>
<dbReference type="HAMAP" id="MF_00688">
    <property type="entry name" value="Leu_Phe_trans"/>
    <property type="match status" value="1"/>
</dbReference>
<evidence type="ECO:0000313" key="6">
    <source>
        <dbReference type="Proteomes" id="UP000672097"/>
    </source>
</evidence>
<evidence type="ECO:0000313" key="5">
    <source>
        <dbReference type="EMBL" id="MBQ0934966.1"/>
    </source>
</evidence>
<comment type="catalytic activity">
    <reaction evidence="4">
        <text>N-terminal L-lysyl-[protein] + L-leucyl-tRNA(Leu) = N-terminal L-leucyl-L-lysyl-[protein] + tRNA(Leu) + H(+)</text>
        <dbReference type="Rhea" id="RHEA:12340"/>
        <dbReference type="Rhea" id="RHEA-COMP:9613"/>
        <dbReference type="Rhea" id="RHEA-COMP:9622"/>
        <dbReference type="Rhea" id="RHEA-COMP:12670"/>
        <dbReference type="Rhea" id="RHEA-COMP:12671"/>
        <dbReference type="ChEBI" id="CHEBI:15378"/>
        <dbReference type="ChEBI" id="CHEBI:65249"/>
        <dbReference type="ChEBI" id="CHEBI:78442"/>
        <dbReference type="ChEBI" id="CHEBI:78494"/>
        <dbReference type="ChEBI" id="CHEBI:133043"/>
        <dbReference type="EC" id="2.3.2.6"/>
    </reaction>
</comment>
<dbReference type="PANTHER" id="PTHR30098">
    <property type="entry name" value="LEUCYL/PHENYLALANYL-TRNA--PROTEIN TRANSFERASE"/>
    <property type="match status" value="1"/>
</dbReference>
<dbReference type="InterPro" id="IPR004616">
    <property type="entry name" value="Leu/Phe-tRNA_Trfase"/>
</dbReference>
<name>A0ABS5DV16_9BURK</name>
<dbReference type="NCBIfam" id="TIGR00667">
    <property type="entry name" value="aat"/>
    <property type="match status" value="1"/>
</dbReference>
<evidence type="ECO:0000256" key="3">
    <source>
        <dbReference type="ARBA" id="ARBA00023315"/>
    </source>
</evidence>
<dbReference type="PANTHER" id="PTHR30098:SF2">
    <property type="entry name" value="LEUCYL_PHENYLALANYL-TRNA--PROTEIN TRANSFERASE"/>
    <property type="match status" value="1"/>
</dbReference>
<evidence type="ECO:0000256" key="2">
    <source>
        <dbReference type="ARBA" id="ARBA00022679"/>
    </source>
</evidence>
<comment type="catalytic activity">
    <reaction evidence="4">
        <text>L-phenylalanyl-tRNA(Phe) + an N-terminal L-alpha-aminoacyl-[protein] = an N-terminal L-phenylalanyl-L-alpha-aminoacyl-[protein] + tRNA(Phe)</text>
        <dbReference type="Rhea" id="RHEA:43632"/>
        <dbReference type="Rhea" id="RHEA-COMP:9668"/>
        <dbReference type="Rhea" id="RHEA-COMP:9699"/>
        <dbReference type="Rhea" id="RHEA-COMP:10636"/>
        <dbReference type="Rhea" id="RHEA-COMP:10637"/>
        <dbReference type="ChEBI" id="CHEBI:78442"/>
        <dbReference type="ChEBI" id="CHEBI:78531"/>
        <dbReference type="ChEBI" id="CHEBI:78597"/>
        <dbReference type="ChEBI" id="CHEBI:83561"/>
        <dbReference type="EC" id="2.3.2.6"/>
    </reaction>
</comment>
<comment type="similarity">
    <text evidence="4">Belongs to the L/F-transferase family.</text>
</comment>
<dbReference type="InterPro" id="IPR042221">
    <property type="entry name" value="Leu/Phe-tRNA_Trfase_N"/>
</dbReference>
<dbReference type="RefSeq" id="WP_210807420.1">
    <property type="nucleotide sequence ID" value="NZ_JAGQDG010000002.1"/>
</dbReference>
<proteinExistence type="inferred from homology"/>
<comment type="caution">
    <text evidence="5">The sequence shown here is derived from an EMBL/GenBank/DDBJ whole genome shotgun (WGS) entry which is preliminary data.</text>
</comment>
<dbReference type="InterPro" id="IPR042203">
    <property type="entry name" value="Leu/Phe-tRNA_Trfase_C"/>
</dbReference>
<keyword evidence="1 4" id="KW-0963">Cytoplasm</keyword>
<keyword evidence="6" id="KW-1185">Reference proteome</keyword>
<dbReference type="Gene3D" id="3.30.70.3550">
    <property type="entry name" value="Leucyl/phenylalanyl-tRNA-protein transferase, N-terminal domain"/>
    <property type="match status" value="1"/>
</dbReference>
<dbReference type="InterPro" id="IPR016181">
    <property type="entry name" value="Acyl_CoA_acyltransferase"/>
</dbReference>
<protein>
    <recommendedName>
        <fullName evidence="4">Leucyl/phenylalanyl-tRNA--protein transferase</fullName>
        <ecNumber evidence="4">2.3.2.6</ecNumber>
    </recommendedName>
    <alternativeName>
        <fullName evidence="4">L/F-transferase</fullName>
    </alternativeName>
    <alternativeName>
        <fullName evidence="4">Leucyltransferase</fullName>
    </alternativeName>
    <alternativeName>
        <fullName evidence="4">Phenyalanyltransferase</fullName>
    </alternativeName>
</protein>
<dbReference type="EC" id="2.3.2.6" evidence="4"/>
<dbReference type="Proteomes" id="UP000672097">
    <property type="component" value="Unassembled WGS sequence"/>
</dbReference>
<gene>
    <name evidence="4" type="primary">aat</name>
    <name evidence="5" type="ORF">KAK11_06490</name>
</gene>
<evidence type="ECO:0000256" key="1">
    <source>
        <dbReference type="ARBA" id="ARBA00022490"/>
    </source>
</evidence>
<comment type="subcellular location">
    <subcellularLocation>
        <location evidence="4">Cytoplasm</location>
    </subcellularLocation>
</comment>